<dbReference type="InterPro" id="IPR036135">
    <property type="entry name" value="MoeA_linker/N_sf"/>
</dbReference>
<dbReference type="AlphaFoldDB" id="A0A934SWQ5"/>
<comment type="pathway">
    <text evidence="3 11">Cofactor biosynthesis; molybdopterin biosynthesis.</text>
</comment>
<keyword evidence="8 11" id="KW-0460">Magnesium</keyword>
<dbReference type="Proteomes" id="UP000622890">
    <property type="component" value="Unassembled WGS sequence"/>
</dbReference>
<sequence>MLTVRQALDFLMGAVRPITATETISTLAANGRVLAADQRSLLDVPPADNTQMDGYAVRAADCASGDALLPIAQRIPAGHVGAELTPGSAARIFTGALIPPGADAVVMQEQCELVTGEGGDRVRIKHAPQSGDWIRLRGEDIEAGSVILPAGTRLRAQELGLAASVGLAELPVLRRPRVAVFFTGDELAMPGEPLKPGAIYNSNRYTLRGLLENLGCEITDYGIVPDTLAATRDTLRAAAREHDLIITSGGVSVGEEDHIRPAVEAEGRLNMWQIAVKPGKPLAFGEVRRGQGDEDAAFFLGLPGNPVSSFVTFLLFVRPFVLKLAGAASAEPQSFLLRADFDWAKPDRRNEFLRVRVNAEGGLDLFTNQGSGVLTSTVWADGLIDVAPGQPIARGDMLRFIPFNQMLYPT</sequence>
<proteinExistence type="inferred from homology"/>
<evidence type="ECO:0000256" key="6">
    <source>
        <dbReference type="ARBA" id="ARBA00022679"/>
    </source>
</evidence>
<keyword evidence="7 11" id="KW-0479">Metal-binding</keyword>
<keyword evidence="6 11" id="KW-0808">Transferase</keyword>
<organism evidence="13 14">
    <name type="scientific">Noviherbaspirillum pedocola</name>
    <dbReference type="NCBI Taxonomy" id="2801341"/>
    <lineage>
        <taxon>Bacteria</taxon>
        <taxon>Pseudomonadati</taxon>
        <taxon>Pseudomonadota</taxon>
        <taxon>Betaproteobacteria</taxon>
        <taxon>Burkholderiales</taxon>
        <taxon>Oxalobacteraceae</taxon>
        <taxon>Noviherbaspirillum</taxon>
    </lineage>
</organism>
<dbReference type="NCBIfam" id="TIGR00177">
    <property type="entry name" value="molyb_syn"/>
    <property type="match status" value="1"/>
</dbReference>
<evidence type="ECO:0000313" key="14">
    <source>
        <dbReference type="Proteomes" id="UP000622890"/>
    </source>
</evidence>
<dbReference type="PANTHER" id="PTHR10192:SF5">
    <property type="entry name" value="GEPHYRIN"/>
    <property type="match status" value="1"/>
</dbReference>
<dbReference type="Pfam" id="PF00994">
    <property type="entry name" value="MoCF_biosynth"/>
    <property type="match status" value="1"/>
</dbReference>
<dbReference type="SMART" id="SM00852">
    <property type="entry name" value="MoCF_biosynth"/>
    <property type="match status" value="1"/>
</dbReference>
<gene>
    <name evidence="13" type="ORF">JJB74_19580</name>
</gene>
<evidence type="ECO:0000256" key="2">
    <source>
        <dbReference type="ARBA" id="ARBA00002901"/>
    </source>
</evidence>
<evidence type="ECO:0000256" key="4">
    <source>
        <dbReference type="ARBA" id="ARBA00010763"/>
    </source>
</evidence>
<evidence type="ECO:0000313" key="13">
    <source>
        <dbReference type="EMBL" id="MBK4736833.1"/>
    </source>
</evidence>
<comment type="function">
    <text evidence="2 11">Catalyzes the insertion of molybdate into adenylated molybdopterin with the concomitant release of AMP.</text>
</comment>
<dbReference type="InterPro" id="IPR005111">
    <property type="entry name" value="MoeA_C_domain_IV"/>
</dbReference>
<dbReference type="EMBL" id="JAEPBG010000009">
    <property type="protein sequence ID" value="MBK4736833.1"/>
    <property type="molecule type" value="Genomic_DNA"/>
</dbReference>
<evidence type="ECO:0000256" key="3">
    <source>
        <dbReference type="ARBA" id="ARBA00005046"/>
    </source>
</evidence>
<comment type="similarity">
    <text evidence="4 11">Belongs to the MoeA family.</text>
</comment>
<dbReference type="Gene3D" id="2.170.190.11">
    <property type="entry name" value="Molybdopterin biosynthesis moea protein, domain 3"/>
    <property type="match status" value="1"/>
</dbReference>
<evidence type="ECO:0000256" key="5">
    <source>
        <dbReference type="ARBA" id="ARBA00022505"/>
    </source>
</evidence>
<dbReference type="GO" id="GO:0061599">
    <property type="term" value="F:molybdopterin molybdotransferase activity"/>
    <property type="evidence" value="ECO:0007669"/>
    <property type="project" value="UniProtKB-UniRule"/>
</dbReference>
<dbReference type="PANTHER" id="PTHR10192">
    <property type="entry name" value="MOLYBDOPTERIN BIOSYNTHESIS PROTEIN"/>
    <property type="match status" value="1"/>
</dbReference>
<dbReference type="InterPro" id="IPR001453">
    <property type="entry name" value="MoaB/Mog_dom"/>
</dbReference>
<dbReference type="SUPFAM" id="SSF53218">
    <property type="entry name" value="Molybdenum cofactor biosynthesis proteins"/>
    <property type="match status" value="1"/>
</dbReference>
<dbReference type="InterPro" id="IPR008284">
    <property type="entry name" value="MoCF_biosynth_CS"/>
</dbReference>
<dbReference type="InterPro" id="IPR005110">
    <property type="entry name" value="MoeA_linker/N"/>
</dbReference>
<dbReference type="Pfam" id="PF03453">
    <property type="entry name" value="MoeA_N"/>
    <property type="match status" value="1"/>
</dbReference>
<keyword evidence="9 11" id="KW-0501">Molybdenum cofactor biosynthesis</keyword>
<dbReference type="Gene3D" id="3.90.105.10">
    <property type="entry name" value="Molybdopterin biosynthesis moea protein, domain 2"/>
    <property type="match status" value="1"/>
</dbReference>
<dbReference type="EC" id="2.10.1.1" evidence="11"/>
<dbReference type="Pfam" id="PF03454">
    <property type="entry name" value="MoeA_C"/>
    <property type="match status" value="1"/>
</dbReference>
<dbReference type="InterPro" id="IPR036425">
    <property type="entry name" value="MoaB/Mog-like_dom_sf"/>
</dbReference>
<evidence type="ECO:0000256" key="7">
    <source>
        <dbReference type="ARBA" id="ARBA00022723"/>
    </source>
</evidence>
<dbReference type="PROSITE" id="PS01079">
    <property type="entry name" value="MOCF_BIOSYNTHESIS_2"/>
    <property type="match status" value="1"/>
</dbReference>
<dbReference type="InterPro" id="IPR036688">
    <property type="entry name" value="MoeA_C_domain_IV_sf"/>
</dbReference>
<dbReference type="CDD" id="cd00887">
    <property type="entry name" value="MoeA"/>
    <property type="match status" value="1"/>
</dbReference>
<dbReference type="NCBIfam" id="NF045515">
    <property type="entry name" value="Glp_gephyrin"/>
    <property type="match status" value="1"/>
</dbReference>
<dbReference type="SUPFAM" id="SSF63867">
    <property type="entry name" value="MoeA C-terminal domain-like"/>
    <property type="match status" value="1"/>
</dbReference>
<comment type="cofactor">
    <cofactor evidence="1 11">
        <name>Mg(2+)</name>
        <dbReference type="ChEBI" id="CHEBI:18420"/>
    </cofactor>
</comment>
<comment type="catalytic activity">
    <reaction evidence="10">
        <text>adenylyl-molybdopterin + molybdate = Mo-molybdopterin + AMP + H(+)</text>
        <dbReference type="Rhea" id="RHEA:35047"/>
        <dbReference type="ChEBI" id="CHEBI:15378"/>
        <dbReference type="ChEBI" id="CHEBI:36264"/>
        <dbReference type="ChEBI" id="CHEBI:62727"/>
        <dbReference type="ChEBI" id="CHEBI:71302"/>
        <dbReference type="ChEBI" id="CHEBI:456215"/>
        <dbReference type="EC" id="2.10.1.1"/>
    </reaction>
</comment>
<dbReference type="RefSeq" id="WP_200595006.1">
    <property type="nucleotide sequence ID" value="NZ_JAEPBG010000009.1"/>
</dbReference>
<dbReference type="GO" id="GO:0005829">
    <property type="term" value="C:cytosol"/>
    <property type="evidence" value="ECO:0007669"/>
    <property type="project" value="TreeGrafter"/>
</dbReference>
<evidence type="ECO:0000259" key="12">
    <source>
        <dbReference type="SMART" id="SM00852"/>
    </source>
</evidence>
<dbReference type="GO" id="GO:0046872">
    <property type="term" value="F:metal ion binding"/>
    <property type="evidence" value="ECO:0007669"/>
    <property type="project" value="UniProtKB-UniRule"/>
</dbReference>
<comment type="caution">
    <text evidence="13">The sequence shown here is derived from an EMBL/GenBank/DDBJ whole genome shotgun (WGS) entry which is preliminary data.</text>
</comment>
<dbReference type="FunFam" id="3.40.980.10:FF:000004">
    <property type="entry name" value="Molybdopterin molybdenumtransferase"/>
    <property type="match status" value="1"/>
</dbReference>
<dbReference type="GO" id="GO:0006777">
    <property type="term" value="P:Mo-molybdopterin cofactor biosynthetic process"/>
    <property type="evidence" value="ECO:0007669"/>
    <property type="project" value="UniProtKB-UniRule"/>
</dbReference>
<feature type="domain" description="MoaB/Mog" evidence="12">
    <location>
        <begin position="179"/>
        <end position="323"/>
    </location>
</feature>
<keyword evidence="14" id="KW-1185">Reference proteome</keyword>
<evidence type="ECO:0000256" key="10">
    <source>
        <dbReference type="ARBA" id="ARBA00047317"/>
    </source>
</evidence>
<keyword evidence="5 11" id="KW-0500">Molybdenum</keyword>
<protein>
    <recommendedName>
        <fullName evidence="11">Molybdopterin molybdenumtransferase</fullName>
        <ecNumber evidence="11">2.10.1.1</ecNumber>
    </recommendedName>
</protein>
<reference evidence="13" key="1">
    <citation type="submission" date="2021-01" db="EMBL/GenBank/DDBJ databases">
        <title>Genome sequence of strain Noviherbaspirillum sp. DKR-6.</title>
        <authorList>
            <person name="Chaudhary D.K."/>
        </authorList>
    </citation>
    <scope>NUCLEOTIDE SEQUENCE</scope>
    <source>
        <strain evidence="13">DKR-6</strain>
    </source>
</reference>
<dbReference type="InterPro" id="IPR038987">
    <property type="entry name" value="MoeA-like"/>
</dbReference>
<accession>A0A934SWQ5</accession>
<evidence type="ECO:0000256" key="1">
    <source>
        <dbReference type="ARBA" id="ARBA00001946"/>
    </source>
</evidence>
<dbReference type="SUPFAM" id="SSF63882">
    <property type="entry name" value="MoeA N-terminal region -like"/>
    <property type="match status" value="1"/>
</dbReference>
<evidence type="ECO:0000256" key="11">
    <source>
        <dbReference type="RuleBase" id="RU365090"/>
    </source>
</evidence>
<evidence type="ECO:0000256" key="8">
    <source>
        <dbReference type="ARBA" id="ARBA00022842"/>
    </source>
</evidence>
<dbReference type="Gene3D" id="2.40.340.10">
    <property type="entry name" value="MoeA, C-terminal, domain IV"/>
    <property type="match status" value="1"/>
</dbReference>
<evidence type="ECO:0000256" key="9">
    <source>
        <dbReference type="ARBA" id="ARBA00023150"/>
    </source>
</evidence>
<name>A0A934SWQ5_9BURK</name>
<dbReference type="Gene3D" id="3.40.980.10">
    <property type="entry name" value="MoaB/Mog-like domain"/>
    <property type="match status" value="1"/>
</dbReference>